<protein>
    <submittedName>
        <fullName evidence="1">Secretion protein HlyD</fullName>
    </submittedName>
</protein>
<dbReference type="AlphaFoldDB" id="F3FVI1"/>
<comment type="caution">
    <text evidence="1">The sequence shown here is derived from an EMBL/GenBank/DDBJ whole genome shotgun (WGS) entry which is preliminary data.</text>
</comment>
<name>F3FVI1_PSESX</name>
<dbReference type="EMBL" id="AEAH01002319">
    <property type="protein sequence ID" value="EGH34223.1"/>
    <property type="molecule type" value="Genomic_DNA"/>
</dbReference>
<organism evidence="1 2">
    <name type="scientific">Pseudomonas syringae pv. japonica str. M301072</name>
    <dbReference type="NCBI Taxonomy" id="629262"/>
    <lineage>
        <taxon>Bacteria</taxon>
        <taxon>Pseudomonadati</taxon>
        <taxon>Pseudomonadota</taxon>
        <taxon>Gammaproteobacteria</taxon>
        <taxon>Pseudomonadales</taxon>
        <taxon>Pseudomonadaceae</taxon>
        <taxon>Pseudomonas</taxon>
        <taxon>Pseudomonas syringae</taxon>
    </lineage>
</organism>
<sequence length="129" mass="13502">GVESAQSSSEQASTELIRTQAELDLARRELDRTRLIAPFAGRVVARHAQPQSLLPAGQVLLDVESATEQQVVAAVPLALAESLEPGDLASASSSADGTVGFDLALDGISPRADDGLVRTAGFWTYLVES</sequence>
<dbReference type="Gene3D" id="1.10.287.470">
    <property type="entry name" value="Helix hairpin bin"/>
    <property type="match status" value="1"/>
</dbReference>
<dbReference type="PANTHER" id="PTHR30469">
    <property type="entry name" value="MULTIDRUG RESISTANCE PROTEIN MDTA"/>
    <property type="match status" value="1"/>
</dbReference>
<dbReference type="GO" id="GO:0015562">
    <property type="term" value="F:efflux transmembrane transporter activity"/>
    <property type="evidence" value="ECO:0007669"/>
    <property type="project" value="TreeGrafter"/>
</dbReference>
<dbReference type="Gene3D" id="2.40.50.100">
    <property type="match status" value="1"/>
</dbReference>
<evidence type="ECO:0000313" key="2">
    <source>
        <dbReference type="Proteomes" id="UP000004471"/>
    </source>
</evidence>
<dbReference type="Proteomes" id="UP000004471">
    <property type="component" value="Unassembled WGS sequence"/>
</dbReference>
<proteinExistence type="predicted"/>
<dbReference type="GO" id="GO:1990281">
    <property type="term" value="C:efflux pump complex"/>
    <property type="evidence" value="ECO:0007669"/>
    <property type="project" value="TreeGrafter"/>
</dbReference>
<accession>F3FVI1</accession>
<feature type="non-terminal residue" evidence="1">
    <location>
        <position position="1"/>
    </location>
</feature>
<dbReference type="SUPFAM" id="SSF111369">
    <property type="entry name" value="HlyD-like secretion proteins"/>
    <property type="match status" value="1"/>
</dbReference>
<feature type="non-terminal residue" evidence="1">
    <location>
        <position position="129"/>
    </location>
</feature>
<reference evidence="1 2" key="1">
    <citation type="journal article" date="2011" name="PLoS Pathog.">
        <title>Dynamic evolution of pathogenicity revealed by sequencing and comparative genomics of 19 Pseudomonas syringae isolates.</title>
        <authorList>
            <person name="Baltrus D.A."/>
            <person name="Nishimura M.T."/>
            <person name="Romanchuk A."/>
            <person name="Chang J.H."/>
            <person name="Mukhtar M.S."/>
            <person name="Cherkis K."/>
            <person name="Roach J."/>
            <person name="Grant S.R."/>
            <person name="Jones C.D."/>
            <person name="Dangl J.L."/>
        </authorList>
    </citation>
    <scope>NUCLEOTIDE SEQUENCE [LARGE SCALE GENOMIC DNA]</scope>
    <source>
        <strain evidence="2">M301072PT</strain>
    </source>
</reference>
<dbReference type="Gene3D" id="2.40.30.170">
    <property type="match status" value="1"/>
</dbReference>
<evidence type="ECO:0000313" key="1">
    <source>
        <dbReference type="EMBL" id="EGH34223.1"/>
    </source>
</evidence>
<dbReference type="PANTHER" id="PTHR30469:SF15">
    <property type="entry name" value="HLYD FAMILY OF SECRETION PROTEINS"/>
    <property type="match status" value="1"/>
</dbReference>
<gene>
    <name evidence="1" type="ORF">PSYJA_36949</name>
</gene>